<evidence type="ECO:0000313" key="1">
    <source>
        <dbReference type="EMBL" id="KOO83884.1"/>
    </source>
</evidence>
<evidence type="ECO:0000313" key="2">
    <source>
        <dbReference type="Proteomes" id="UP000037632"/>
    </source>
</evidence>
<dbReference type="Proteomes" id="UP000037632">
    <property type="component" value="Unassembled WGS sequence"/>
</dbReference>
<protein>
    <submittedName>
        <fullName evidence="1">Uncharacterized protein</fullName>
    </submittedName>
</protein>
<name>A0AB34TM68_STEMA</name>
<dbReference type="AlphaFoldDB" id="A0AB34TM68"/>
<organism evidence="1 2">
    <name type="scientific">Stenotrophomonas maltophilia</name>
    <name type="common">Pseudomonas maltophilia</name>
    <name type="synonym">Xanthomonas maltophilia</name>
    <dbReference type="NCBI Taxonomy" id="40324"/>
    <lineage>
        <taxon>Bacteria</taxon>
        <taxon>Pseudomonadati</taxon>
        <taxon>Pseudomonadota</taxon>
        <taxon>Gammaproteobacteria</taxon>
        <taxon>Lysobacterales</taxon>
        <taxon>Lysobacteraceae</taxon>
        <taxon>Stenotrophomonas</taxon>
        <taxon>Stenotrophomonas maltophilia group</taxon>
    </lineage>
</organism>
<accession>A0AB34TM68</accession>
<reference evidence="1 2" key="1">
    <citation type="journal article" date="2015" name="Antimicrob. Agents Chemother.">
        <title>Whole-Genome Sequencing Identifies Emergence of a Quinolone Resistance Mutation in a Case of Stenotrophomonas maltophilia Bacteremia.</title>
        <authorList>
            <person name="Pak T.R."/>
            <person name="Altman D.R."/>
            <person name="Attie O."/>
            <person name="Sebra R."/>
            <person name="Hamula C.L."/>
            <person name="Lewis M."/>
            <person name="Deikus G."/>
            <person name="Newman L.C."/>
            <person name="Fang G."/>
            <person name="Hand J."/>
            <person name="Papel G."/>
            <person name="Wallach F."/>
            <person name="Schadt E.E."/>
            <person name="Huprikar S."/>
            <person name="van Bakel H."/>
            <person name="Kasarskis A."/>
            <person name="Bashir A."/>
        </authorList>
    </citation>
    <scope>NUCLEOTIDE SEQUENCE [LARGE SCALE GENOMIC DNA]</scope>
    <source>
        <strain evidence="1 2">ISMMS6</strain>
    </source>
</reference>
<sequence length="74" mass="7686">MGPSPVLSIIKAPLQFGTGLHFLAVVPHVSTPVAPVSQQVTPAGASALTAPIRMYMASRLYNKLHGNDVGVIGH</sequence>
<dbReference type="EMBL" id="JZIW01000001">
    <property type="protein sequence ID" value="KOO83884.1"/>
    <property type="molecule type" value="Genomic_DNA"/>
</dbReference>
<gene>
    <name evidence="1" type="ORF">VL23_12070</name>
</gene>
<comment type="caution">
    <text evidence="1">The sequence shown here is derived from an EMBL/GenBank/DDBJ whole genome shotgun (WGS) entry which is preliminary data.</text>
</comment>
<proteinExistence type="predicted"/>